<evidence type="ECO:0000313" key="2">
    <source>
        <dbReference type="EMBL" id="KAF2457314.1"/>
    </source>
</evidence>
<feature type="compositionally biased region" description="Polar residues" evidence="1">
    <location>
        <begin position="552"/>
        <end position="561"/>
    </location>
</feature>
<sequence>MASFIQIGDIINAARLAWQVYQFGWSSDLAASRQYIEFGNDIRGLATNLDSVGRVVNNALNEMNNRNLPLCRPWDLSSLREIVGDYETTLRDSKALLEENKQYGTPRGHMANVEFNVLVQPKAQRLQERILLHNSKMLLLLQPLEMDLLTRVHKDLAQRIGDVHNDLRKLMGAVIPNYEQARDQMETQESCILEIPSDIANKFERAAEIGRIHSIAPASFPLDESTSAFVVHLQQSTVLFQAGIFVDQRQPPPQQYLNLLKCVWLMRWMRVSPKLADPSNQSHWPSYIKKLDQELSRECFRFTAGSSNQLIPPLLDGLRPEMFEIWQQPLDQSLLSTSHEPEFLMEDIMEAPLASTTSSVTQAIRLQRVVNSASERYILLETAVDAASGKIEKGKLDFNLRLSTFIPIYAVPSVQAGPLNMILQTESQRTSQFTFADMDGLLKFQRALTGFKLWKSYSQPNTQVSFVLSTQKKPVIEHAYIQLWVASPLEGKLATPANEEIEERETTSITTPPITKALSARNDSFTSNNSTMERLQSDNLFGSFSLSDLNLGSSLPNTPSRANHAMTRDSDATRLSPTRRTARMATAPIMQSRRGTTITVTSNSSRSSDRTVTDIDTGTGGGVLHRKPLRPMVVIFSKAKDAAGTLSITTIQLDDGTAVNPERCNCRKASSSCNITAIEQAKGEKSLMAQRYEAQQGYFDWDIARLGVTRRKELPDAAWSKLKRVSITFVDHRQRDQFGGSMCRCKIVTNGERKSCIESGHKGLFGEVKQVGNRQLRAYHEAHEHRQDIVIGQAPDHNGSKIR</sequence>
<name>A0A6A6P0I4_9PEZI</name>
<dbReference type="Proteomes" id="UP000799766">
    <property type="component" value="Unassembled WGS sequence"/>
</dbReference>
<feature type="compositionally biased region" description="Polar residues" evidence="1">
    <location>
        <begin position="596"/>
        <end position="606"/>
    </location>
</feature>
<evidence type="ECO:0000313" key="3">
    <source>
        <dbReference type="Proteomes" id="UP000799766"/>
    </source>
</evidence>
<accession>A0A6A6P0I4</accession>
<protein>
    <submittedName>
        <fullName evidence="2">Uncharacterized protein</fullName>
    </submittedName>
</protein>
<gene>
    <name evidence="2" type="ORF">BDY21DRAFT_286239</name>
</gene>
<reference evidence="2" key="1">
    <citation type="journal article" date="2020" name="Stud. Mycol.">
        <title>101 Dothideomycetes genomes: a test case for predicting lifestyles and emergence of pathogens.</title>
        <authorList>
            <person name="Haridas S."/>
            <person name="Albert R."/>
            <person name="Binder M."/>
            <person name="Bloem J."/>
            <person name="Labutti K."/>
            <person name="Salamov A."/>
            <person name="Andreopoulos B."/>
            <person name="Baker S."/>
            <person name="Barry K."/>
            <person name="Bills G."/>
            <person name="Bluhm B."/>
            <person name="Cannon C."/>
            <person name="Castanera R."/>
            <person name="Culley D."/>
            <person name="Daum C."/>
            <person name="Ezra D."/>
            <person name="Gonzalez J."/>
            <person name="Henrissat B."/>
            <person name="Kuo A."/>
            <person name="Liang C."/>
            <person name="Lipzen A."/>
            <person name="Lutzoni F."/>
            <person name="Magnuson J."/>
            <person name="Mondo S."/>
            <person name="Nolan M."/>
            <person name="Ohm R."/>
            <person name="Pangilinan J."/>
            <person name="Park H.-J."/>
            <person name="Ramirez L."/>
            <person name="Alfaro M."/>
            <person name="Sun H."/>
            <person name="Tritt A."/>
            <person name="Yoshinaga Y."/>
            <person name="Zwiers L.-H."/>
            <person name="Turgeon B."/>
            <person name="Goodwin S."/>
            <person name="Spatafora J."/>
            <person name="Crous P."/>
            <person name="Grigoriev I."/>
        </authorList>
    </citation>
    <scope>NUCLEOTIDE SEQUENCE</scope>
    <source>
        <strain evidence="2">ATCC 16933</strain>
    </source>
</reference>
<evidence type="ECO:0000256" key="1">
    <source>
        <dbReference type="SAM" id="MobiDB-lite"/>
    </source>
</evidence>
<dbReference type="EMBL" id="MU001681">
    <property type="protein sequence ID" value="KAF2457314.1"/>
    <property type="molecule type" value="Genomic_DNA"/>
</dbReference>
<dbReference type="AlphaFoldDB" id="A0A6A6P0I4"/>
<feature type="region of interest" description="Disordered" evidence="1">
    <location>
        <begin position="552"/>
        <end position="579"/>
    </location>
</feature>
<dbReference type="OrthoDB" id="5400409at2759"/>
<keyword evidence="3" id="KW-1185">Reference proteome</keyword>
<organism evidence="2 3">
    <name type="scientific">Lineolata rhizophorae</name>
    <dbReference type="NCBI Taxonomy" id="578093"/>
    <lineage>
        <taxon>Eukaryota</taxon>
        <taxon>Fungi</taxon>
        <taxon>Dikarya</taxon>
        <taxon>Ascomycota</taxon>
        <taxon>Pezizomycotina</taxon>
        <taxon>Dothideomycetes</taxon>
        <taxon>Dothideomycetes incertae sedis</taxon>
        <taxon>Lineolatales</taxon>
        <taxon>Lineolataceae</taxon>
        <taxon>Lineolata</taxon>
    </lineage>
</organism>
<proteinExistence type="predicted"/>
<feature type="region of interest" description="Disordered" evidence="1">
    <location>
        <begin position="596"/>
        <end position="623"/>
    </location>
</feature>